<name>A0A9N8VC20_9GLOM</name>
<protein>
    <submittedName>
        <fullName evidence="1">8390_t:CDS:1</fullName>
    </submittedName>
</protein>
<comment type="caution">
    <text evidence="1">The sequence shown here is derived from an EMBL/GenBank/DDBJ whole genome shotgun (WGS) entry which is preliminary data.</text>
</comment>
<dbReference type="OrthoDB" id="2420101at2759"/>
<gene>
    <name evidence="1" type="ORF">AGERDE_LOCUS1349</name>
</gene>
<evidence type="ECO:0000313" key="1">
    <source>
        <dbReference type="EMBL" id="CAG8445035.1"/>
    </source>
</evidence>
<accession>A0A9N8VC20</accession>
<sequence>MLEAIENAIEKYIDTHRDHIRGHVDKNLESTKSSIIEHLPEHVLKFLTKHLEKKRNEGSGSGHFVESFLTTMTTVVKDMSQEFKDEVRKAARHHVDKATEGTTDFVTDTAIRESKVAVKVISRKDKEEKQHHFFKNFDLSFLTEGKVGIVNKILEMIRPPLHRVCDEINEKISQSFPKRVKTLMMKEFGGGILSSNDKDGDGMNDNLQSVLAVLGGGSRGADGEHHGDLFDRILAHLPEKIKEFLMPFLAKFEDGLMENLSGELHNRIFGEDNFKKGVRGFVGGHSHDGDESGEHGHGKIGGLFGLFKKKDDD</sequence>
<dbReference type="AlphaFoldDB" id="A0A9N8VC20"/>
<reference evidence="1" key="1">
    <citation type="submission" date="2021-06" db="EMBL/GenBank/DDBJ databases">
        <authorList>
            <person name="Kallberg Y."/>
            <person name="Tangrot J."/>
            <person name="Rosling A."/>
        </authorList>
    </citation>
    <scope>NUCLEOTIDE SEQUENCE</scope>
    <source>
        <strain evidence="1">MT106</strain>
    </source>
</reference>
<keyword evidence="2" id="KW-1185">Reference proteome</keyword>
<dbReference type="EMBL" id="CAJVPL010000089">
    <property type="protein sequence ID" value="CAG8445035.1"/>
    <property type="molecule type" value="Genomic_DNA"/>
</dbReference>
<organism evidence="1 2">
    <name type="scientific">Ambispora gerdemannii</name>
    <dbReference type="NCBI Taxonomy" id="144530"/>
    <lineage>
        <taxon>Eukaryota</taxon>
        <taxon>Fungi</taxon>
        <taxon>Fungi incertae sedis</taxon>
        <taxon>Mucoromycota</taxon>
        <taxon>Glomeromycotina</taxon>
        <taxon>Glomeromycetes</taxon>
        <taxon>Archaeosporales</taxon>
        <taxon>Ambisporaceae</taxon>
        <taxon>Ambispora</taxon>
    </lineage>
</organism>
<evidence type="ECO:0000313" key="2">
    <source>
        <dbReference type="Proteomes" id="UP000789831"/>
    </source>
</evidence>
<proteinExistence type="predicted"/>
<dbReference type="Proteomes" id="UP000789831">
    <property type="component" value="Unassembled WGS sequence"/>
</dbReference>